<dbReference type="PANTHER" id="PTHR24223">
    <property type="entry name" value="ATP-BINDING CASSETTE SUB-FAMILY C"/>
    <property type="match status" value="1"/>
</dbReference>
<evidence type="ECO:0000313" key="7">
    <source>
        <dbReference type="Proteomes" id="UP000663854"/>
    </source>
</evidence>
<keyword evidence="3" id="KW-0472">Membrane</keyword>
<dbReference type="GO" id="GO:0042626">
    <property type="term" value="F:ATPase-coupled transmembrane transporter activity"/>
    <property type="evidence" value="ECO:0007669"/>
    <property type="project" value="TreeGrafter"/>
</dbReference>
<feature type="transmembrane region" description="Helical" evidence="3">
    <location>
        <begin position="125"/>
        <end position="150"/>
    </location>
</feature>
<evidence type="ECO:0000313" key="5">
    <source>
        <dbReference type="EMBL" id="CAF1132339.1"/>
    </source>
</evidence>
<dbReference type="AlphaFoldDB" id="A0A814RH69"/>
<organism evidence="5 7">
    <name type="scientific">Rotaria sordida</name>
    <dbReference type="NCBI Taxonomy" id="392033"/>
    <lineage>
        <taxon>Eukaryota</taxon>
        <taxon>Metazoa</taxon>
        <taxon>Spiralia</taxon>
        <taxon>Gnathifera</taxon>
        <taxon>Rotifera</taxon>
        <taxon>Eurotatoria</taxon>
        <taxon>Bdelloidea</taxon>
        <taxon>Philodinida</taxon>
        <taxon>Philodinidae</taxon>
        <taxon>Rotaria</taxon>
    </lineage>
</organism>
<keyword evidence="1" id="KW-0547">Nucleotide-binding</keyword>
<dbReference type="GO" id="GO:0016020">
    <property type="term" value="C:membrane"/>
    <property type="evidence" value="ECO:0007669"/>
    <property type="project" value="UniProtKB-SubCell"/>
</dbReference>
<protein>
    <recommendedName>
        <fullName evidence="4">ABC transporter domain-containing protein</fullName>
    </recommendedName>
</protein>
<evidence type="ECO:0000259" key="4">
    <source>
        <dbReference type="Pfam" id="PF00005"/>
    </source>
</evidence>
<feature type="domain" description="ABC transporter" evidence="4">
    <location>
        <begin position="230"/>
        <end position="344"/>
    </location>
</feature>
<keyword evidence="3" id="KW-1133">Transmembrane helix</keyword>
<sequence>MPIRPPNPNPLLNASRYSRLFLQWVFPLISKCRKQGTLDVNDLYELLPDYEAAALTDKLEANWFAETKRNPNKPSLIRATLCTLRWKPFLIGLILIPSEFFDIIQPLLLTFLMKFFEPCSTMPAWHAWLLAMSTIFTAFCSSVIVNYGIYLNNNLALQMRVAYSGLIFRKTFLLLDESERDNRLLSRSHSELAYIEQNESTIVKNNPTQLPKVICNLKQAQWEKNGSFCLKNIVFDAHPGDLICIIGPVGAGKSSLLQTLTGEIAIFDGKVRMHGSFCYVPQESWIFSSTIKTNILFGKVYDRNLFHRVVKATALDTDFAQLPNEENTLVGDQGVMLSGGEMVQIGTYTDLLASSTSFARLLDDIHQFE</sequence>
<dbReference type="Gene3D" id="3.40.50.300">
    <property type="entry name" value="P-loop containing nucleotide triphosphate hydrolases"/>
    <property type="match status" value="1"/>
</dbReference>
<keyword evidence="8" id="KW-1185">Reference proteome</keyword>
<dbReference type="InterPro" id="IPR027417">
    <property type="entry name" value="P-loop_NTPase"/>
</dbReference>
<dbReference type="Proteomes" id="UP000663854">
    <property type="component" value="Unassembled WGS sequence"/>
</dbReference>
<reference evidence="5" key="1">
    <citation type="submission" date="2021-02" db="EMBL/GenBank/DDBJ databases">
        <authorList>
            <person name="Nowell W R."/>
        </authorList>
    </citation>
    <scope>NUCLEOTIDE SEQUENCE</scope>
</reference>
<name>A0A814RH69_9BILA</name>
<dbReference type="Pfam" id="PF00005">
    <property type="entry name" value="ABC_tran"/>
    <property type="match status" value="1"/>
</dbReference>
<dbReference type="InterPro" id="IPR003439">
    <property type="entry name" value="ABC_transporter-like_ATP-bd"/>
</dbReference>
<comment type="caution">
    <text evidence="5">The sequence shown here is derived from an EMBL/GenBank/DDBJ whole genome shotgun (WGS) entry which is preliminary data.</text>
</comment>
<evidence type="ECO:0000313" key="6">
    <source>
        <dbReference type="EMBL" id="CAF1356328.1"/>
    </source>
</evidence>
<evidence type="ECO:0000256" key="2">
    <source>
        <dbReference type="ARBA" id="ARBA00022840"/>
    </source>
</evidence>
<dbReference type="EMBL" id="CAJNOL010001422">
    <property type="protein sequence ID" value="CAF1356328.1"/>
    <property type="molecule type" value="Genomic_DNA"/>
</dbReference>
<feature type="transmembrane region" description="Helical" evidence="3">
    <location>
        <begin position="89"/>
        <end position="113"/>
    </location>
</feature>
<gene>
    <name evidence="6" type="ORF">JXQ802_LOCUS32373</name>
    <name evidence="5" type="ORF">PYM288_LOCUS21283</name>
</gene>
<evidence type="ECO:0000313" key="8">
    <source>
        <dbReference type="Proteomes" id="UP000663870"/>
    </source>
</evidence>
<feature type="non-terminal residue" evidence="5">
    <location>
        <position position="1"/>
    </location>
</feature>
<keyword evidence="3" id="KW-0812">Transmembrane</keyword>
<proteinExistence type="predicted"/>
<evidence type="ECO:0000256" key="3">
    <source>
        <dbReference type="SAM" id="Phobius"/>
    </source>
</evidence>
<dbReference type="Proteomes" id="UP000663870">
    <property type="component" value="Unassembled WGS sequence"/>
</dbReference>
<dbReference type="SUPFAM" id="SSF52540">
    <property type="entry name" value="P-loop containing nucleoside triphosphate hydrolases"/>
    <property type="match status" value="1"/>
</dbReference>
<dbReference type="GO" id="GO:0016887">
    <property type="term" value="F:ATP hydrolysis activity"/>
    <property type="evidence" value="ECO:0007669"/>
    <property type="project" value="InterPro"/>
</dbReference>
<dbReference type="InterPro" id="IPR050173">
    <property type="entry name" value="ABC_transporter_C-like"/>
</dbReference>
<evidence type="ECO:0000256" key="1">
    <source>
        <dbReference type="ARBA" id="ARBA00022741"/>
    </source>
</evidence>
<keyword evidence="2" id="KW-0067">ATP-binding</keyword>
<dbReference type="EMBL" id="CAJNOH010000830">
    <property type="protein sequence ID" value="CAF1132339.1"/>
    <property type="molecule type" value="Genomic_DNA"/>
</dbReference>
<accession>A0A814RH69</accession>
<dbReference type="GO" id="GO:0005524">
    <property type="term" value="F:ATP binding"/>
    <property type="evidence" value="ECO:0007669"/>
    <property type="project" value="UniProtKB-KW"/>
</dbReference>